<comment type="cofactor">
    <cofactor evidence="1">
        <name>(6R)-5,10-methylene-5,6,7,8-tetrahydrofolate</name>
        <dbReference type="ChEBI" id="CHEBI:15636"/>
    </cofactor>
</comment>
<dbReference type="RefSeq" id="WP_171224834.1">
    <property type="nucleotide sequence ID" value="NZ_CP053085.1"/>
</dbReference>
<feature type="compositionally biased region" description="Basic and acidic residues" evidence="7">
    <location>
        <begin position="496"/>
        <end position="511"/>
    </location>
</feature>
<dbReference type="Proteomes" id="UP000500938">
    <property type="component" value="Chromosome"/>
</dbReference>
<dbReference type="Gene3D" id="1.25.40.80">
    <property type="match status" value="1"/>
</dbReference>
<evidence type="ECO:0000256" key="7">
    <source>
        <dbReference type="SAM" id="MobiDB-lite"/>
    </source>
</evidence>
<name>A0A6M4IK07_9BACT</name>
<evidence type="ECO:0000256" key="4">
    <source>
        <dbReference type="ARBA" id="ARBA00022991"/>
    </source>
</evidence>
<dbReference type="GO" id="GO:0071949">
    <property type="term" value="F:FAD binding"/>
    <property type="evidence" value="ECO:0007669"/>
    <property type="project" value="TreeGrafter"/>
</dbReference>
<reference evidence="9 10" key="1">
    <citation type="submission" date="2020-05" db="EMBL/GenBank/DDBJ databases">
        <title>Complete genome sequence of Gemmatimonas greenlandica TET16.</title>
        <authorList>
            <person name="Zeng Y."/>
        </authorList>
    </citation>
    <scope>NUCLEOTIDE SEQUENCE [LARGE SCALE GENOMIC DNA]</scope>
    <source>
        <strain evidence="9 10">TET16</strain>
    </source>
</reference>
<dbReference type="SUPFAM" id="SSF52425">
    <property type="entry name" value="Cryptochrome/photolyase, N-terminal domain"/>
    <property type="match status" value="1"/>
</dbReference>
<dbReference type="GO" id="GO:0009416">
    <property type="term" value="P:response to light stimulus"/>
    <property type="evidence" value="ECO:0007669"/>
    <property type="project" value="TreeGrafter"/>
</dbReference>
<dbReference type="InterPro" id="IPR014729">
    <property type="entry name" value="Rossmann-like_a/b/a_fold"/>
</dbReference>
<dbReference type="KEGG" id="ggr:HKW67_07735"/>
<dbReference type="InterPro" id="IPR036155">
    <property type="entry name" value="Crypto/Photolyase_N_sf"/>
</dbReference>
<evidence type="ECO:0000256" key="3">
    <source>
        <dbReference type="ARBA" id="ARBA00022827"/>
    </source>
</evidence>
<dbReference type="PANTHER" id="PTHR11455:SF9">
    <property type="entry name" value="CRYPTOCHROME CIRCADIAN CLOCK 5 ISOFORM X1"/>
    <property type="match status" value="1"/>
</dbReference>
<dbReference type="GO" id="GO:0003677">
    <property type="term" value="F:DNA binding"/>
    <property type="evidence" value="ECO:0007669"/>
    <property type="project" value="TreeGrafter"/>
</dbReference>
<feature type="binding site" evidence="5">
    <location>
        <position position="218"/>
    </location>
    <ligand>
        <name>FAD</name>
        <dbReference type="ChEBI" id="CHEBI:57692"/>
    </ligand>
</feature>
<feature type="region of interest" description="Disordered" evidence="7">
    <location>
        <begin position="485"/>
        <end position="511"/>
    </location>
</feature>
<dbReference type="GO" id="GO:0003904">
    <property type="term" value="F:deoxyribodipyrimidine photo-lyase activity"/>
    <property type="evidence" value="ECO:0007669"/>
    <property type="project" value="TreeGrafter"/>
</dbReference>
<evidence type="ECO:0000259" key="8">
    <source>
        <dbReference type="PROSITE" id="PS51645"/>
    </source>
</evidence>
<dbReference type="SUPFAM" id="SSF48173">
    <property type="entry name" value="Cryptochrome/photolyase FAD-binding domain"/>
    <property type="match status" value="1"/>
</dbReference>
<organism evidence="9 10">
    <name type="scientific">Gemmatimonas groenlandica</name>
    <dbReference type="NCBI Taxonomy" id="2732249"/>
    <lineage>
        <taxon>Bacteria</taxon>
        <taxon>Pseudomonadati</taxon>
        <taxon>Gemmatimonadota</taxon>
        <taxon>Gemmatimonadia</taxon>
        <taxon>Gemmatimonadales</taxon>
        <taxon>Gemmatimonadaceae</taxon>
        <taxon>Gemmatimonas</taxon>
    </lineage>
</organism>
<evidence type="ECO:0000256" key="1">
    <source>
        <dbReference type="ARBA" id="ARBA00001932"/>
    </source>
</evidence>
<evidence type="ECO:0000313" key="9">
    <source>
        <dbReference type="EMBL" id="QJR35404.1"/>
    </source>
</evidence>
<dbReference type="InterPro" id="IPR006050">
    <property type="entry name" value="DNA_photolyase_N"/>
</dbReference>
<dbReference type="Pfam" id="PF00875">
    <property type="entry name" value="DNA_photolyase"/>
    <property type="match status" value="1"/>
</dbReference>
<evidence type="ECO:0000256" key="2">
    <source>
        <dbReference type="ARBA" id="ARBA00022630"/>
    </source>
</evidence>
<dbReference type="InterPro" id="IPR018394">
    <property type="entry name" value="DNA_photolyase_1_CS_C"/>
</dbReference>
<proteinExistence type="inferred from homology"/>
<keyword evidence="10" id="KW-1185">Reference proteome</keyword>
<dbReference type="InterPro" id="IPR036134">
    <property type="entry name" value="Crypto/Photolyase_FAD-like_sf"/>
</dbReference>
<dbReference type="Gene3D" id="3.40.50.620">
    <property type="entry name" value="HUPs"/>
    <property type="match status" value="1"/>
</dbReference>
<accession>A0A6M4IK07</accession>
<keyword evidence="9" id="KW-0456">Lyase</keyword>
<dbReference type="InterPro" id="IPR002081">
    <property type="entry name" value="Cryptochrome/DNA_photolyase_1"/>
</dbReference>
<evidence type="ECO:0000256" key="5">
    <source>
        <dbReference type="PIRSR" id="PIRSR602081-1"/>
    </source>
</evidence>
<keyword evidence="2 5" id="KW-0285">Flavoprotein</keyword>
<dbReference type="Gene3D" id="1.10.579.10">
    <property type="entry name" value="DNA Cyclobutane Dipyrimidine Photolyase, subunit A, domain 3"/>
    <property type="match status" value="1"/>
</dbReference>
<protein>
    <submittedName>
        <fullName evidence="9">Deoxyribodipyrimidine photo-lyase/cryptochrome family protein</fullName>
    </submittedName>
</protein>
<feature type="binding site" evidence="5">
    <location>
        <position position="282"/>
    </location>
    <ligand>
        <name>FAD</name>
        <dbReference type="ChEBI" id="CHEBI:57692"/>
    </ligand>
</feature>
<dbReference type="PANTHER" id="PTHR11455">
    <property type="entry name" value="CRYPTOCHROME"/>
    <property type="match status" value="1"/>
</dbReference>
<dbReference type="PROSITE" id="PS00394">
    <property type="entry name" value="DNA_PHOTOLYASES_1_1"/>
    <property type="match status" value="1"/>
</dbReference>
<feature type="domain" description="Photolyase/cryptochrome alpha/beta" evidence="8">
    <location>
        <begin position="3"/>
        <end position="132"/>
    </location>
</feature>
<gene>
    <name evidence="9" type="ORF">HKW67_07735</name>
</gene>
<dbReference type="PROSITE" id="PS51645">
    <property type="entry name" value="PHR_CRY_ALPHA_BETA"/>
    <property type="match status" value="1"/>
</dbReference>
<comment type="cofactor">
    <cofactor evidence="5">
        <name>FAD</name>
        <dbReference type="ChEBI" id="CHEBI:57692"/>
    </cofactor>
    <text evidence="5">Binds 1 FAD per subunit.</text>
</comment>
<sequence length="511" mass="58241">MAALQLVWYKRDLRIADHAPLAGAMAAGPVVAVYVHEPEQQYATDRDVRHERVLRDALDELKASWQARGGHFIELHGVLPAVFDALHRVLPFAAIWAHEETWNALSYARDRRVRAWAKHAGVTMHELPSNGVVRRLASRDGWAETWQRRMRSRLVPAPDRIASPDAATTTAAVTALPEDMRTSTGAHVVPPWSDWQRGGEARGHDMLLSFLSARGQDYRRAMSSPNEAPEACSRISVALAFGSLSVRHAYQAARQRARELRDDTRNRRDGDAAQWSQSLVSFASRLHWHCHFIQKLEDEPRLETTHYAPVFDGLRPAEPDMDHLRAWRDGQTGYPLVDACMRSLRVTGWLTFRMRAMVMSFASYHLWLDWRHTGPVLARWFTDYEPGIHWTQCQMQSGTTGINTIRIYNPYKQAEEHDAAGAFVRRWVPELSALSDADLVRPEHTPLIMQQMTGCVIGRDYPLPIVHHETAYAFARDRMHAIKQAAQRSGSAQQVYDRHGSRRTPLEARTR</sequence>
<dbReference type="InterPro" id="IPR005101">
    <property type="entry name" value="Cryptochr/Photolyase_FAD-bd"/>
</dbReference>
<dbReference type="AlphaFoldDB" id="A0A6M4IK07"/>
<dbReference type="PRINTS" id="PR00147">
    <property type="entry name" value="DNAPHOTLYASE"/>
</dbReference>
<keyword evidence="4 6" id="KW-0157">Chromophore</keyword>
<keyword evidence="3 5" id="KW-0274">FAD</keyword>
<dbReference type="GO" id="GO:0006139">
    <property type="term" value="P:nucleobase-containing compound metabolic process"/>
    <property type="evidence" value="ECO:0007669"/>
    <property type="project" value="UniProtKB-ARBA"/>
</dbReference>
<dbReference type="EMBL" id="CP053085">
    <property type="protein sequence ID" value="QJR35404.1"/>
    <property type="molecule type" value="Genomic_DNA"/>
</dbReference>
<evidence type="ECO:0000256" key="6">
    <source>
        <dbReference type="RuleBase" id="RU004182"/>
    </source>
</evidence>
<comment type="similarity">
    <text evidence="6">Belongs to the DNA photolyase family.</text>
</comment>
<evidence type="ECO:0000313" key="10">
    <source>
        <dbReference type="Proteomes" id="UP000500938"/>
    </source>
</evidence>
<dbReference type="Pfam" id="PF03441">
    <property type="entry name" value="FAD_binding_7"/>
    <property type="match status" value="1"/>
</dbReference>
<dbReference type="GO" id="GO:0006950">
    <property type="term" value="P:response to stress"/>
    <property type="evidence" value="ECO:0007669"/>
    <property type="project" value="UniProtKB-ARBA"/>
</dbReference>